<dbReference type="OrthoDB" id="8300194at2759"/>
<dbReference type="InterPro" id="IPR002575">
    <property type="entry name" value="Aminoglycoside_PTrfase"/>
</dbReference>
<dbReference type="GeneID" id="19162853"/>
<name>W9XP08_9EURO</name>
<dbReference type="AlphaFoldDB" id="W9XP08"/>
<dbReference type="Gene3D" id="3.90.1200.10">
    <property type="match status" value="1"/>
</dbReference>
<dbReference type="PANTHER" id="PTHR21310">
    <property type="entry name" value="AMINOGLYCOSIDE PHOSPHOTRANSFERASE-RELATED-RELATED"/>
    <property type="match status" value="1"/>
</dbReference>
<accession>W9XP08</accession>
<evidence type="ECO:0000313" key="4">
    <source>
        <dbReference type="Proteomes" id="UP000019484"/>
    </source>
</evidence>
<feature type="region of interest" description="Disordered" evidence="1">
    <location>
        <begin position="397"/>
        <end position="423"/>
    </location>
</feature>
<feature type="compositionally biased region" description="Basic and acidic residues" evidence="1">
    <location>
        <begin position="397"/>
        <end position="412"/>
    </location>
</feature>
<feature type="domain" description="Aminoglycoside phosphotransferase" evidence="2">
    <location>
        <begin position="88"/>
        <end position="292"/>
    </location>
</feature>
<dbReference type="InterPro" id="IPR011009">
    <property type="entry name" value="Kinase-like_dom_sf"/>
</dbReference>
<dbReference type="PANTHER" id="PTHR21310:SF55">
    <property type="entry name" value="AMINOGLYCOSIDE PHOSPHOTRANSFERASE DOMAIN-CONTAINING PROTEIN"/>
    <property type="match status" value="1"/>
</dbReference>
<dbReference type="InterPro" id="IPR051678">
    <property type="entry name" value="AGP_Transferase"/>
</dbReference>
<reference evidence="3 4" key="1">
    <citation type="submission" date="2013-03" db="EMBL/GenBank/DDBJ databases">
        <title>The Genome Sequence of Capronia coronata CBS 617.96.</title>
        <authorList>
            <consortium name="The Broad Institute Genomics Platform"/>
            <person name="Cuomo C."/>
            <person name="de Hoog S."/>
            <person name="Gorbushina A."/>
            <person name="Walker B."/>
            <person name="Young S.K."/>
            <person name="Zeng Q."/>
            <person name="Gargeya S."/>
            <person name="Fitzgerald M."/>
            <person name="Haas B."/>
            <person name="Abouelleil A."/>
            <person name="Allen A.W."/>
            <person name="Alvarado L."/>
            <person name="Arachchi H.M."/>
            <person name="Berlin A.M."/>
            <person name="Chapman S.B."/>
            <person name="Gainer-Dewar J."/>
            <person name="Goldberg J."/>
            <person name="Griggs A."/>
            <person name="Gujja S."/>
            <person name="Hansen M."/>
            <person name="Howarth C."/>
            <person name="Imamovic A."/>
            <person name="Ireland A."/>
            <person name="Larimer J."/>
            <person name="McCowan C."/>
            <person name="Murphy C."/>
            <person name="Pearson M."/>
            <person name="Poon T.W."/>
            <person name="Priest M."/>
            <person name="Roberts A."/>
            <person name="Saif S."/>
            <person name="Shea T."/>
            <person name="Sisk P."/>
            <person name="Sykes S."/>
            <person name="Wortman J."/>
            <person name="Nusbaum C."/>
            <person name="Birren B."/>
        </authorList>
    </citation>
    <scope>NUCLEOTIDE SEQUENCE [LARGE SCALE GENOMIC DNA]</scope>
    <source>
        <strain evidence="3 4">CBS 617.96</strain>
    </source>
</reference>
<dbReference type="Pfam" id="PF01636">
    <property type="entry name" value="APH"/>
    <property type="match status" value="1"/>
</dbReference>
<keyword evidence="4" id="KW-1185">Reference proteome</keyword>
<organism evidence="3 4">
    <name type="scientific">Capronia coronata CBS 617.96</name>
    <dbReference type="NCBI Taxonomy" id="1182541"/>
    <lineage>
        <taxon>Eukaryota</taxon>
        <taxon>Fungi</taxon>
        <taxon>Dikarya</taxon>
        <taxon>Ascomycota</taxon>
        <taxon>Pezizomycotina</taxon>
        <taxon>Eurotiomycetes</taxon>
        <taxon>Chaetothyriomycetidae</taxon>
        <taxon>Chaetothyriales</taxon>
        <taxon>Herpotrichiellaceae</taxon>
        <taxon>Capronia</taxon>
    </lineage>
</organism>
<gene>
    <name evidence="3" type="ORF">A1O1_08000</name>
</gene>
<dbReference type="RefSeq" id="XP_007727054.1">
    <property type="nucleotide sequence ID" value="XM_007728864.1"/>
</dbReference>
<sequence length="423" mass="49008">MRNDQTHNVVPDVDADRSDPTSIYKDLEFIDDPGSRGRFFYCYDQEYMKELCWACGWTTVNQEGTSYAPRLRVMHARGNMGIWAIGDRWVLRDETNDRWLGNNYMTLKFLQEQPGLTIPIPQGVRSLSEPSDSISLTLESRVPGVSLLSIYRTLSPEEKTSYVRQMADALRQLRQFTAPRMQKVDGSQLDDFVIAECMTSRPGNCFQIPYQAADWLDHLGVDLRMGLSSMHDTVDPAEIEAKFQQLKDNFIECEPYVLSHGDLNLTNIIVKDGKIQGIIDWERAGYYPWWYERSIKYVHGESVDFFQAVWPLVEPEVEQEKFEELLKQRFFPAQYAWGHLFHEHLGEGTTWLKPRWCECHPYTGQFKGKYWGKPLSCQISQLTPAEQALLARYDRKDPWPRTQLPDHGHDEPDSLLPSAGHES</sequence>
<comment type="caution">
    <text evidence="3">The sequence shown here is derived from an EMBL/GenBank/DDBJ whole genome shotgun (WGS) entry which is preliminary data.</text>
</comment>
<evidence type="ECO:0000313" key="3">
    <source>
        <dbReference type="EMBL" id="EXJ81933.1"/>
    </source>
</evidence>
<dbReference type="eggNOG" id="ENOG502SN0H">
    <property type="taxonomic scope" value="Eukaryota"/>
</dbReference>
<dbReference type="HOGENOM" id="CLU_021768_6_0_1"/>
<proteinExistence type="predicted"/>
<protein>
    <recommendedName>
        <fullName evidence="2">Aminoglycoside phosphotransferase domain-containing protein</fullName>
    </recommendedName>
</protein>
<dbReference type="EMBL" id="AMWN01000007">
    <property type="protein sequence ID" value="EXJ81933.1"/>
    <property type="molecule type" value="Genomic_DNA"/>
</dbReference>
<evidence type="ECO:0000259" key="2">
    <source>
        <dbReference type="Pfam" id="PF01636"/>
    </source>
</evidence>
<dbReference type="STRING" id="1182541.W9XP08"/>
<dbReference type="SUPFAM" id="SSF56112">
    <property type="entry name" value="Protein kinase-like (PK-like)"/>
    <property type="match status" value="1"/>
</dbReference>
<dbReference type="Proteomes" id="UP000019484">
    <property type="component" value="Unassembled WGS sequence"/>
</dbReference>
<evidence type="ECO:0000256" key="1">
    <source>
        <dbReference type="SAM" id="MobiDB-lite"/>
    </source>
</evidence>